<dbReference type="eggNOG" id="ENOG502ZAUY">
    <property type="taxonomic scope" value="Bacteria"/>
</dbReference>
<evidence type="ECO:0000313" key="3">
    <source>
        <dbReference type="EMBL" id="ACF13876.1"/>
    </source>
</evidence>
<organism evidence="3 4">
    <name type="scientific">Chloroherpeton thalassium (strain ATCC 35110 / GB-78)</name>
    <dbReference type="NCBI Taxonomy" id="517418"/>
    <lineage>
        <taxon>Bacteria</taxon>
        <taxon>Pseudomonadati</taxon>
        <taxon>Chlorobiota</taxon>
        <taxon>Chlorobiia</taxon>
        <taxon>Chlorobiales</taxon>
        <taxon>Chloroherpetonaceae</taxon>
        <taxon>Chloroherpeton</taxon>
    </lineage>
</organism>
<feature type="transmembrane region" description="Helical" evidence="2">
    <location>
        <begin position="468"/>
        <end position="485"/>
    </location>
</feature>
<feature type="transmembrane region" description="Helical" evidence="2">
    <location>
        <begin position="303"/>
        <end position="323"/>
    </location>
</feature>
<feature type="region of interest" description="Disordered" evidence="1">
    <location>
        <begin position="1"/>
        <end position="66"/>
    </location>
</feature>
<dbReference type="InterPro" id="IPR036408">
    <property type="entry name" value="PSI_PsaA/B_sf"/>
</dbReference>
<keyword evidence="2" id="KW-0472">Membrane</keyword>
<feature type="transmembrane region" description="Helical" evidence="2">
    <location>
        <begin position="170"/>
        <end position="189"/>
    </location>
</feature>
<feature type="transmembrane region" description="Helical" evidence="2">
    <location>
        <begin position="505"/>
        <end position="525"/>
    </location>
</feature>
<dbReference type="PRINTS" id="PR00257">
    <property type="entry name" value="PHOTSYSPSAAB"/>
</dbReference>
<name>B3QRS3_CHLT3</name>
<feature type="transmembrane region" description="Helical" evidence="2">
    <location>
        <begin position="387"/>
        <end position="406"/>
    </location>
</feature>
<dbReference type="GO" id="GO:0015979">
    <property type="term" value="P:photosynthesis"/>
    <property type="evidence" value="ECO:0007669"/>
    <property type="project" value="InterPro"/>
</dbReference>
<dbReference type="EMBL" id="CP001100">
    <property type="protein sequence ID" value="ACF13876.1"/>
    <property type="molecule type" value="Genomic_DNA"/>
</dbReference>
<keyword evidence="4" id="KW-1185">Reference proteome</keyword>
<evidence type="ECO:0000256" key="1">
    <source>
        <dbReference type="SAM" id="MobiDB-lite"/>
    </source>
</evidence>
<dbReference type="STRING" id="517418.Ctha_1413"/>
<dbReference type="GO" id="GO:0016020">
    <property type="term" value="C:membrane"/>
    <property type="evidence" value="ECO:0007669"/>
    <property type="project" value="InterPro"/>
</dbReference>
<evidence type="ECO:0000256" key="2">
    <source>
        <dbReference type="SAM" id="Phobius"/>
    </source>
</evidence>
<proteinExistence type="predicted"/>
<keyword evidence="2" id="KW-0812">Transmembrane</keyword>
<dbReference type="Pfam" id="PF00223">
    <property type="entry name" value="PsaA_PsaB"/>
    <property type="match status" value="1"/>
</dbReference>
<feature type="transmembrane region" description="Helical" evidence="2">
    <location>
        <begin position="103"/>
        <end position="122"/>
    </location>
</feature>
<dbReference type="InterPro" id="IPR001280">
    <property type="entry name" value="PSI_PsaA/B"/>
</dbReference>
<accession>B3QRS3</accession>
<feature type="transmembrane region" description="Helical" evidence="2">
    <location>
        <begin position="265"/>
        <end position="283"/>
    </location>
</feature>
<feature type="transmembrane region" description="Helical" evidence="2">
    <location>
        <begin position="695"/>
        <end position="714"/>
    </location>
</feature>
<dbReference type="KEGG" id="cts:Ctha_1413"/>
<dbReference type="SUPFAM" id="SSF81558">
    <property type="entry name" value="Photosystem I subunits PsaA/PsaB"/>
    <property type="match status" value="1"/>
</dbReference>
<feature type="transmembrane region" description="Helical" evidence="2">
    <location>
        <begin position="444"/>
        <end position="463"/>
    </location>
</feature>
<reference evidence="3 4" key="1">
    <citation type="submission" date="2008-06" db="EMBL/GenBank/DDBJ databases">
        <title>Complete sequence of Chloroherpeton thalassium ATCC 35110.</title>
        <authorList>
            <consortium name="US DOE Joint Genome Institute"/>
            <person name="Lucas S."/>
            <person name="Copeland A."/>
            <person name="Lapidus A."/>
            <person name="Glavina del Rio T."/>
            <person name="Dalin E."/>
            <person name="Tice H."/>
            <person name="Bruce D."/>
            <person name="Goodwin L."/>
            <person name="Pitluck S."/>
            <person name="Schmutz J."/>
            <person name="Larimer F."/>
            <person name="Land M."/>
            <person name="Hauser L."/>
            <person name="Kyrpides N."/>
            <person name="Mikhailova N."/>
            <person name="Liu Z."/>
            <person name="Li T."/>
            <person name="Zhao F."/>
            <person name="Overmann J."/>
            <person name="Bryant D.A."/>
            <person name="Richardson P."/>
        </authorList>
    </citation>
    <scope>NUCLEOTIDE SEQUENCE [LARGE SCALE GENOMIC DNA]</scope>
    <source>
        <strain evidence="4">ATCC 35110 / GB-78</strain>
    </source>
</reference>
<feature type="compositionally biased region" description="Low complexity" evidence="1">
    <location>
        <begin position="19"/>
        <end position="57"/>
    </location>
</feature>
<dbReference type="Proteomes" id="UP000001208">
    <property type="component" value="Chromosome"/>
</dbReference>
<gene>
    <name evidence="3" type="ordered locus">Ctha_1413</name>
</gene>
<dbReference type="AlphaFoldDB" id="B3QRS3"/>
<dbReference type="Gene3D" id="1.20.1130.10">
    <property type="entry name" value="Photosystem I PsaA/PsaB"/>
    <property type="match status" value="1"/>
</dbReference>
<feature type="transmembrane region" description="Helical" evidence="2">
    <location>
        <begin position="633"/>
        <end position="652"/>
    </location>
</feature>
<sequence>MADQDKPTGNTPGGGGGAAKKPPLQAAKLQAAAKKTGAVSATAAKPAAKPAAATAKKPAADVPPTQEANVADMKRFLLQRTETRTTKWFQVFDADKLDDEQVVGAHLALLGTLGIVMGIYYISGIQVFPWGQIGFHDNWFYLTIKPRLVSLGIDTYSTKTEDLMHAGGSLLWWAAIHFLSGSFLIFGGWRHWTKNLTNPFTGRTGNFRDFRMFKYFTDRSAKNYSEALGAHTIYQAFLFLAWGLVMWLALGIAPIPDFQTINAEAFMSFIWFIVFFSVGYYWWNNPPGAAYHLNDDLKAIFSVHLTAMGYVNIALGIFAYIAFQQEQFFYQDLNNLVYYLYGEPFNRVSFDFVQEGGKIISGAKEFEAFAPYAILPKNGSSYGMAQVVINLIAFNHIICGALYVMAGVFHGGQYLLKIQMSGLYSQIKSFWVAYGRDKERQVKILGTVMVLCFATMISVYAVVCWNTICELNLFGTNITMSFYWLKPIPPFSMLFTDPSINDWCAIHELVAGSLFSLIALVRIAFFSHTSPLWEDLGLKKNSFSFPCLGPVYGGTCGVSIQDQLWFAMLWGVKGLSVTEWYIDGGWVASMNYAMAVADCNSWDAIAGLSHHYTGGIFYYMWVETQSIWASSHLTVVLLIGHLVWFVSFAVWFEDRGSRLEGADIQTRTLRWLGKTFLNRDVKFRFPVLNLSDSKFAGTVMYFSGTFMLVWLYIVNGFYMTSEPRPAPVGQAAQSAGDFLATVVDYLLKFVA</sequence>
<protein>
    <submittedName>
        <fullName evidence="3">Photosystem P840 reaction center, large subunit</fullName>
    </submittedName>
</protein>
<dbReference type="HOGENOM" id="CLU_377591_0_0_10"/>
<dbReference type="RefSeq" id="WP_012499960.1">
    <property type="nucleotide sequence ID" value="NC_011026.1"/>
</dbReference>
<feature type="transmembrane region" description="Helical" evidence="2">
    <location>
        <begin position="233"/>
        <end position="253"/>
    </location>
</feature>
<dbReference type="OrthoDB" id="596223at2"/>
<evidence type="ECO:0000313" key="4">
    <source>
        <dbReference type="Proteomes" id="UP000001208"/>
    </source>
</evidence>
<keyword evidence="2" id="KW-1133">Transmembrane helix</keyword>
<dbReference type="GO" id="GO:0009579">
    <property type="term" value="C:thylakoid"/>
    <property type="evidence" value="ECO:0007669"/>
    <property type="project" value="InterPro"/>
</dbReference>